<dbReference type="GO" id="GO:0019781">
    <property type="term" value="F:NEDD8 activating enzyme activity"/>
    <property type="evidence" value="ECO:0007669"/>
    <property type="project" value="UniProtKB-UniRule"/>
</dbReference>
<dbReference type="FunFam" id="3.40.50.720:FF:000860">
    <property type="entry name" value="NEDD8-activating enzyme E1 regulatory subunit"/>
    <property type="match status" value="1"/>
</dbReference>
<dbReference type="InterPro" id="IPR045886">
    <property type="entry name" value="ThiF/MoeB/HesA"/>
</dbReference>
<evidence type="ECO:0000256" key="3">
    <source>
        <dbReference type="ARBA" id="ARBA00015407"/>
    </source>
</evidence>
<dbReference type="GO" id="GO:0045116">
    <property type="term" value="P:protein neddylation"/>
    <property type="evidence" value="ECO:0007669"/>
    <property type="project" value="UniProtKB-UniRule"/>
</dbReference>
<dbReference type="PANTHER" id="PTHR10953:SF29">
    <property type="entry name" value="NEDD8-ACTIVATING ENZYME E1 REGULATORY SUBUNIT"/>
    <property type="match status" value="1"/>
</dbReference>
<evidence type="ECO:0000259" key="6">
    <source>
        <dbReference type="Pfam" id="PF00899"/>
    </source>
</evidence>
<dbReference type="OrthoDB" id="1708823at2759"/>
<keyword evidence="4 5" id="KW-0833">Ubl conjugation pathway</keyword>
<evidence type="ECO:0000256" key="4">
    <source>
        <dbReference type="ARBA" id="ARBA00022786"/>
    </source>
</evidence>
<dbReference type="STRING" id="4781.A0A0P1AJ34"/>
<comment type="similarity">
    <text evidence="2 5">Belongs to the ubiquitin-activating E1 family. ULA1 subfamily.</text>
</comment>
<name>A0A0P1AJ34_PLAHL</name>
<dbReference type="UniPathway" id="UPA00885"/>
<evidence type="ECO:0000256" key="5">
    <source>
        <dbReference type="PIRNR" id="PIRNR039099"/>
    </source>
</evidence>
<evidence type="ECO:0000313" key="7">
    <source>
        <dbReference type="EMBL" id="CEG40943.1"/>
    </source>
</evidence>
<evidence type="ECO:0000256" key="2">
    <source>
        <dbReference type="ARBA" id="ARBA00006868"/>
    </source>
</evidence>
<dbReference type="RefSeq" id="XP_024577312.1">
    <property type="nucleotide sequence ID" value="XM_024726656.1"/>
</dbReference>
<protein>
    <recommendedName>
        <fullName evidence="3 5">NEDD8-activating enzyme E1 regulatory subunit</fullName>
    </recommendedName>
</protein>
<comment type="pathway">
    <text evidence="1 5">Protein modification; protein neddylation.</text>
</comment>
<dbReference type="FunFam" id="3.40.50.720:FF:000475">
    <property type="entry name" value="NEDD8-activating enzyme E1 regulatory subunit"/>
    <property type="match status" value="1"/>
</dbReference>
<dbReference type="Pfam" id="PF00899">
    <property type="entry name" value="ThiF"/>
    <property type="match status" value="1"/>
</dbReference>
<dbReference type="Gene3D" id="3.40.50.720">
    <property type="entry name" value="NAD(P)-binding Rossmann-like Domain"/>
    <property type="match status" value="2"/>
</dbReference>
<dbReference type="InterPro" id="IPR030667">
    <property type="entry name" value="APP-BP1"/>
</dbReference>
<dbReference type="GO" id="GO:0005737">
    <property type="term" value="C:cytoplasm"/>
    <property type="evidence" value="ECO:0007669"/>
    <property type="project" value="TreeGrafter"/>
</dbReference>
<dbReference type="PANTHER" id="PTHR10953">
    <property type="entry name" value="UBIQUITIN-ACTIVATING ENZYME E1"/>
    <property type="match status" value="1"/>
</dbReference>
<dbReference type="PIRSF" id="PIRSF039099">
    <property type="entry name" value="APP-BP1"/>
    <property type="match status" value="1"/>
</dbReference>
<proteinExistence type="inferred from homology"/>
<organism evidence="7 8">
    <name type="scientific">Plasmopara halstedii</name>
    <name type="common">Downy mildew of sunflower</name>
    <dbReference type="NCBI Taxonomy" id="4781"/>
    <lineage>
        <taxon>Eukaryota</taxon>
        <taxon>Sar</taxon>
        <taxon>Stramenopiles</taxon>
        <taxon>Oomycota</taxon>
        <taxon>Peronosporomycetes</taxon>
        <taxon>Peronosporales</taxon>
        <taxon>Peronosporaceae</taxon>
        <taxon>Plasmopara</taxon>
    </lineage>
</organism>
<dbReference type="InterPro" id="IPR000594">
    <property type="entry name" value="ThiF_NAD_FAD-bd"/>
</dbReference>
<dbReference type="EMBL" id="CCYD01000524">
    <property type="protein sequence ID" value="CEG40943.1"/>
    <property type="molecule type" value="Genomic_DNA"/>
</dbReference>
<dbReference type="AlphaFoldDB" id="A0A0P1AJ34"/>
<evidence type="ECO:0000256" key="1">
    <source>
        <dbReference type="ARBA" id="ARBA00005032"/>
    </source>
</evidence>
<keyword evidence="8" id="KW-1185">Reference proteome</keyword>
<evidence type="ECO:0000313" key="8">
    <source>
        <dbReference type="Proteomes" id="UP000054928"/>
    </source>
</evidence>
<feature type="domain" description="THIF-type NAD/FAD binding fold" evidence="6">
    <location>
        <begin position="5"/>
        <end position="517"/>
    </location>
</feature>
<dbReference type="OMA" id="KLITHQY"/>
<reference evidence="8" key="1">
    <citation type="submission" date="2014-09" db="EMBL/GenBank/DDBJ databases">
        <authorList>
            <person name="Sharma Rahul"/>
            <person name="Thines Marco"/>
        </authorList>
    </citation>
    <scope>NUCLEOTIDE SEQUENCE [LARGE SCALE GENOMIC DNA]</scope>
</reference>
<sequence>MGDKYDRQLRLWGAEGQRLLAKTHVLVIGSCATASEALKNLVLPGVGQFLILDDANVSLADVTNNFFVAADTVGHSRSKTVANLLLEMNTDVKGESRHANVEQVLQDEPQFLDQFDLVLATQLDEIVTVKLAQLCLSKQIPLILVTSYGFLGSLRLQVVRHVITDAKLDPPRHDLRLSKPFPELEKFASSVDLDSLSTIEHAHVPFVVLLLQAMRKWKETHHGSFPITFAEKEAFKKNLQAMAWGPHGHEVNFLEAAENAYMAYMPSKVSDEVLWVLKAAPSHTISIQSLDKSRDIKEFWLLAHALADFIEQNDNLLPITGVLPDMTAMTDVYVALQEIYMNKAKEDAQKVHLILRKRLQNLQLADDSISIEKVMTFCKRAPSIGMLETRSVMQEYELVDLSSVDLQEEDKEQSPLIWYFMLRAVSAFASEFHRCPGSEDSTAVQDGTWLVSKAKQLATGSAVTDWITDNHVLEMTRSSEVELHNIAALMGGMAAQEAIKIITHQFEPLNHTYIFNGISGAAATYQL</sequence>
<dbReference type="InterPro" id="IPR035985">
    <property type="entry name" value="Ubiquitin-activating_enz"/>
</dbReference>
<dbReference type="Proteomes" id="UP000054928">
    <property type="component" value="Unassembled WGS sequence"/>
</dbReference>
<accession>A0A0P1AJ34</accession>
<dbReference type="GeneID" id="36406172"/>
<dbReference type="SUPFAM" id="SSF69572">
    <property type="entry name" value="Activating enzymes of the ubiquitin-like proteins"/>
    <property type="match status" value="1"/>
</dbReference>